<accession>A0A9X2EDY3</accession>
<evidence type="ECO:0000313" key="2">
    <source>
        <dbReference type="EMBL" id="MCM6779099.1"/>
    </source>
</evidence>
<reference evidence="2" key="1">
    <citation type="submission" date="2022-06" db="EMBL/GenBank/DDBJ databases">
        <title>Novel species in genus nocardia.</title>
        <authorList>
            <person name="Li F."/>
        </authorList>
    </citation>
    <scope>NUCLEOTIDE SEQUENCE</scope>
    <source>
        <strain evidence="2">CDC141</strain>
    </source>
</reference>
<dbReference type="Proteomes" id="UP001139157">
    <property type="component" value="Unassembled WGS sequence"/>
</dbReference>
<evidence type="ECO:0000313" key="3">
    <source>
        <dbReference type="Proteomes" id="UP001139157"/>
    </source>
</evidence>
<protein>
    <submittedName>
        <fullName evidence="2">Uncharacterized protein</fullName>
    </submittedName>
</protein>
<sequence>FEEDAVAEKSYRSAETGRYVTEETAAENPRTTVREDEPHQGDTRRDRSSITGHFVRPETSRRHPDTTVTEHE</sequence>
<proteinExistence type="predicted"/>
<comment type="caution">
    <text evidence="2">The sequence shown here is derived from an EMBL/GenBank/DDBJ whole genome shotgun (WGS) entry which is preliminary data.</text>
</comment>
<feature type="compositionally biased region" description="Basic and acidic residues" evidence="1">
    <location>
        <begin position="32"/>
        <end position="48"/>
    </location>
</feature>
<dbReference type="EMBL" id="JAMRXG010000049">
    <property type="protein sequence ID" value="MCM6779099.1"/>
    <property type="molecule type" value="Genomic_DNA"/>
</dbReference>
<feature type="compositionally biased region" description="Basic and acidic residues" evidence="1">
    <location>
        <begin position="55"/>
        <end position="72"/>
    </location>
</feature>
<dbReference type="AlphaFoldDB" id="A0A9X2EDY3"/>
<feature type="non-terminal residue" evidence="2">
    <location>
        <position position="1"/>
    </location>
</feature>
<evidence type="ECO:0000256" key="1">
    <source>
        <dbReference type="SAM" id="MobiDB-lite"/>
    </source>
</evidence>
<feature type="compositionally biased region" description="Basic and acidic residues" evidence="1">
    <location>
        <begin position="1"/>
        <end position="12"/>
    </location>
</feature>
<organism evidence="2 3">
    <name type="scientific">Nocardia pulmonis</name>
    <dbReference type="NCBI Taxonomy" id="2951408"/>
    <lineage>
        <taxon>Bacteria</taxon>
        <taxon>Bacillati</taxon>
        <taxon>Actinomycetota</taxon>
        <taxon>Actinomycetes</taxon>
        <taxon>Mycobacteriales</taxon>
        <taxon>Nocardiaceae</taxon>
        <taxon>Nocardia</taxon>
    </lineage>
</organism>
<gene>
    <name evidence="2" type="ORF">NDR86_37065</name>
</gene>
<feature type="region of interest" description="Disordered" evidence="1">
    <location>
        <begin position="1"/>
        <end position="72"/>
    </location>
</feature>
<name>A0A9X2EDY3_9NOCA</name>
<keyword evidence="3" id="KW-1185">Reference proteome</keyword>